<reference evidence="1" key="2">
    <citation type="submission" date="2025-09" db="UniProtKB">
        <authorList>
            <consortium name="Ensembl"/>
        </authorList>
    </citation>
    <scope>IDENTIFICATION</scope>
</reference>
<accession>A0A3Q3ME43</accession>
<keyword evidence="2" id="KW-1185">Reference proteome</keyword>
<reference evidence="1" key="1">
    <citation type="submission" date="2025-08" db="UniProtKB">
        <authorList>
            <consortium name="Ensembl"/>
        </authorList>
    </citation>
    <scope>IDENTIFICATION</scope>
</reference>
<organism evidence="1 2">
    <name type="scientific">Mastacembelus armatus</name>
    <name type="common">zig-zag eel</name>
    <dbReference type="NCBI Taxonomy" id="205130"/>
    <lineage>
        <taxon>Eukaryota</taxon>
        <taxon>Metazoa</taxon>
        <taxon>Chordata</taxon>
        <taxon>Craniata</taxon>
        <taxon>Vertebrata</taxon>
        <taxon>Euteleostomi</taxon>
        <taxon>Actinopterygii</taxon>
        <taxon>Neopterygii</taxon>
        <taxon>Teleostei</taxon>
        <taxon>Neoteleostei</taxon>
        <taxon>Acanthomorphata</taxon>
        <taxon>Anabantaria</taxon>
        <taxon>Synbranchiformes</taxon>
        <taxon>Mastacembelidae</taxon>
        <taxon>Mastacembelus</taxon>
    </lineage>
</organism>
<sequence length="64" mass="6867">PCNSAGRCVCDLADRCISGACKLKAVGGLAAAPQRQFAACLWVTELIQGLDLSWREFTQTVYCS</sequence>
<dbReference type="Proteomes" id="UP000261640">
    <property type="component" value="Unplaced"/>
</dbReference>
<evidence type="ECO:0000313" key="2">
    <source>
        <dbReference type="Proteomes" id="UP000261640"/>
    </source>
</evidence>
<protein>
    <submittedName>
        <fullName evidence="1">Uncharacterized protein</fullName>
    </submittedName>
</protein>
<name>A0A3Q3ME43_9TELE</name>
<proteinExistence type="predicted"/>
<evidence type="ECO:0000313" key="1">
    <source>
        <dbReference type="Ensembl" id="ENSMAMP00000025713.2"/>
    </source>
</evidence>
<dbReference type="Ensembl" id="ENSMAMT00000026372.2">
    <property type="protein sequence ID" value="ENSMAMP00000025713.2"/>
    <property type="gene ID" value="ENSMAMG00000017263.2"/>
</dbReference>
<dbReference type="AlphaFoldDB" id="A0A3Q3ME43"/>
<dbReference type="InParanoid" id="A0A3Q3ME43"/>